<dbReference type="Gramene" id="ERM98308">
    <property type="protein sequence ID" value="ERM98308"/>
    <property type="gene ID" value="AMTR_s00094p00126180"/>
</dbReference>
<dbReference type="GO" id="GO:0045271">
    <property type="term" value="C:respiratory chain complex I"/>
    <property type="evidence" value="ECO:0000318"/>
    <property type="project" value="GO_Central"/>
</dbReference>
<dbReference type="Pfam" id="PF05071">
    <property type="entry name" value="NDUFA12"/>
    <property type="match status" value="1"/>
</dbReference>
<dbReference type="PANTHER" id="PTHR12910">
    <property type="entry name" value="NADH-UBIQUINONE OXIDOREDUCTASE SUBUNIT B17.2"/>
    <property type="match status" value="1"/>
</dbReference>
<keyword evidence="2" id="KW-0496">Mitochondrion</keyword>
<dbReference type="STRING" id="13333.W1NRV7"/>
<keyword evidence="2" id="KW-0249">Electron transport</keyword>
<evidence type="ECO:0000256" key="3">
    <source>
        <dbReference type="SAM" id="MobiDB-lite"/>
    </source>
</evidence>
<keyword evidence="5" id="KW-1185">Reference proteome</keyword>
<dbReference type="eggNOG" id="ENOG502RXT2">
    <property type="taxonomic scope" value="Eukaryota"/>
</dbReference>
<gene>
    <name evidence="4" type="ORF">AMTR_s00094p00126180</name>
</gene>
<keyword evidence="2" id="KW-0999">Mitochondrion inner membrane</keyword>
<dbReference type="AlphaFoldDB" id="W1NRV7"/>
<dbReference type="PANTHER" id="PTHR12910:SF1">
    <property type="entry name" value="NADH DEHYDROGENASE [UBIQUINONE] 1 ALPHA SUBCOMPLEX SUBUNIT 12"/>
    <property type="match status" value="1"/>
</dbReference>
<comment type="function">
    <text evidence="2">Accessory subunit of the mitochondrial membrane respiratory chain NADH dehydrogenase (Complex I), that is believed not to be involved in catalysis. Complex I functions in the transfer of electrons from NADH to the respiratory chain. The immediate electron acceptor for the enzyme is believed to be ubiquinone.</text>
</comment>
<dbReference type="GO" id="GO:0005743">
    <property type="term" value="C:mitochondrial inner membrane"/>
    <property type="evidence" value="ECO:0007669"/>
    <property type="project" value="UniProtKB-SubCell"/>
</dbReference>
<accession>W1NRV7</accession>
<evidence type="ECO:0000256" key="2">
    <source>
        <dbReference type="RuleBase" id="RU363103"/>
    </source>
</evidence>
<feature type="compositionally biased region" description="Acidic residues" evidence="3">
    <location>
        <begin position="135"/>
        <end position="150"/>
    </location>
</feature>
<dbReference type="EMBL" id="KI395392">
    <property type="protein sequence ID" value="ERM98308.1"/>
    <property type="molecule type" value="Genomic_DNA"/>
</dbReference>
<dbReference type="HOGENOM" id="CLU_100779_0_0_1"/>
<evidence type="ECO:0000256" key="1">
    <source>
        <dbReference type="ARBA" id="ARBA00007355"/>
    </source>
</evidence>
<organism evidence="4 5">
    <name type="scientific">Amborella trichopoda</name>
    <dbReference type="NCBI Taxonomy" id="13333"/>
    <lineage>
        <taxon>Eukaryota</taxon>
        <taxon>Viridiplantae</taxon>
        <taxon>Streptophyta</taxon>
        <taxon>Embryophyta</taxon>
        <taxon>Tracheophyta</taxon>
        <taxon>Spermatophyta</taxon>
        <taxon>Magnoliopsida</taxon>
        <taxon>Amborellales</taxon>
        <taxon>Amborellaceae</taxon>
        <taxon>Amborella</taxon>
    </lineage>
</organism>
<reference evidence="5" key="1">
    <citation type="journal article" date="2013" name="Science">
        <title>The Amborella genome and the evolution of flowering plants.</title>
        <authorList>
            <consortium name="Amborella Genome Project"/>
        </authorList>
    </citation>
    <scope>NUCLEOTIDE SEQUENCE [LARGE SCALE GENOMIC DNA]</scope>
</reference>
<proteinExistence type="inferred from homology"/>
<evidence type="ECO:0000313" key="5">
    <source>
        <dbReference type="Proteomes" id="UP000017836"/>
    </source>
</evidence>
<feature type="region of interest" description="Disordered" evidence="3">
    <location>
        <begin position="130"/>
        <end position="154"/>
    </location>
</feature>
<keyword evidence="2" id="KW-0813">Transport</keyword>
<protein>
    <recommendedName>
        <fullName evidence="2">NADH dehydrogenase [ubiquinone] 1 alpha subcomplex subunit 12</fullName>
    </recommendedName>
</protein>
<comment type="subcellular location">
    <subcellularLocation>
        <location evidence="2">Mitochondrion inner membrane</location>
        <topology evidence="2">Peripheral membrane protein</topology>
        <orientation evidence="2">Matrix side</orientation>
    </subcellularLocation>
</comment>
<sequence length="195" mass="22269">MSKWVSKIKGLFSSRTLAGVDKAGNRYFSRTEQIDGMMKEKRIVIFKGEEDPTSLPVEWICWLSGQRKKAPTPEEMIELEAKRERVKMNVAMLKKEEEKRILSGTGLQKSSGKIDAPDLKSFIQQFRDASFEQTEGNESETITDDSDEMDRDPSTIRPRIGSFDIAHSFCNLLHPDVGGYDWVTSKILKFLSTFH</sequence>
<comment type="similarity">
    <text evidence="1 2">Belongs to the complex I NDUFA12 subunit family.</text>
</comment>
<name>W1NRV7_AMBTC</name>
<keyword evidence="2" id="KW-0679">Respiratory chain</keyword>
<evidence type="ECO:0000313" key="4">
    <source>
        <dbReference type="EMBL" id="ERM98308.1"/>
    </source>
</evidence>
<dbReference type="Proteomes" id="UP000017836">
    <property type="component" value="Unassembled WGS sequence"/>
</dbReference>
<dbReference type="OMA" id="YFSRTEQ"/>
<keyword evidence="2" id="KW-0472">Membrane</keyword>
<dbReference type="InterPro" id="IPR007763">
    <property type="entry name" value="NDUFA12"/>
</dbReference>